<organism evidence="9 10">
    <name type="scientific">Basfia succiniciproducens</name>
    <dbReference type="NCBI Taxonomy" id="653940"/>
    <lineage>
        <taxon>Bacteria</taxon>
        <taxon>Pseudomonadati</taxon>
        <taxon>Pseudomonadota</taxon>
        <taxon>Gammaproteobacteria</taxon>
        <taxon>Pasteurellales</taxon>
        <taxon>Pasteurellaceae</taxon>
        <taxon>Basfia</taxon>
    </lineage>
</organism>
<evidence type="ECO:0000256" key="1">
    <source>
        <dbReference type="ARBA" id="ARBA00004429"/>
    </source>
</evidence>
<dbReference type="InterPro" id="IPR021147">
    <property type="entry name" value="DUF697"/>
</dbReference>
<protein>
    <recommendedName>
        <fullName evidence="8">UPF0283 membrane protein SAMN02910354_00940</fullName>
    </recommendedName>
</protein>
<evidence type="ECO:0000256" key="5">
    <source>
        <dbReference type="ARBA" id="ARBA00022692"/>
    </source>
</evidence>
<dbReference type="EMBL" id="FMUQ01000006">
    <property type="protein sequence ID" value="SCX95388.1"/>
    <property type="molecule type" value="Genomic_DNA"/>
</dbReference>
<keyword evidence="3 8" id="KW-1003">Cell membrane</keyword>
<feature type="transmembrane region" description="Helical" evidence="8">
    <location>
        <begin position="226"/>
        <end position="248"/>
    </location>
</feature>
<keyword evidence="7 8" id="KW-0472">Membrane</keyword>
<proteinExistence type="inferred from homology"/>
<dbReference type="Pfam" id="PF05128">
    <property type="entry name" value="DUF697"/>
    <property type="match status" value="1"/>
</dbReference>
<gene>
    <name evidence="9" type="ORF">SAMN02910354_00940</name>
</gene>
<evidence type="ECO:0000256" key="6">
    <source>
        <dbReference type="ARBA" id="ARBA00022989"/>
    </source>
</evidence>
<dbReference type="InterPro" id="IPR006507">
    <property type="entry name" value="UPF0283"/>
</dbReference>
<dbReference type="PANTHER" id="PTHR39342">
    <property type="entry name" value="UPF0283 MEMBRANE PROTEIN YCJF"/>
    <property type="match status" value="1"/>
</dbReference>
<reference evidence="9 10" key="1">
    <citation type="submission" date="2016-10" db="EMBL/GenBank/DDBJ databases">
        <authorList>
            <person name="Varghese N."/>
            <person name="Submissions S."/>
        </authorList>
    </citation>
    <scope>NUCLEOTIDE SEQUENCE [LARGE SCALE GENOMIC DNA]</scope>
    <source>
        <strain evidence="9 10">DSM 22022</strain>
    </source>
</reference>
<dbReference type="PANTHER" id="PTHR39342:SF1">
    <property type="entry name" value="UPF0283 MEMBRANE PROTEIN YCJF"/>
    <property type="match status" value="1"/>
</dbReference>
<dbReference type="RefSeq" id="WP_243739738.1">
    <property type="nucleotide sequence ID" value="NZ_CP015031.1"/>
</dbReference>
<comment type="similarity">
    <text evidence="2 8">Belongs to the UPF0283 family.</text>
</comment>
<keyword evidence="6 8" id="KW-1133">Transmembrane helix</keyword>
<evidence type="ECO:0000256" key="8">
    <source>
        <dbReference type="HAMAP-Rule" id="MF_01085"/>
    </source>
</evidence>
<name>A0A1G5BZ25_9PAST</name>
<sequence length="371" mass="41999">MNDKIIFNQSENPKDSKEPTDFVAKQEFTDITDADVRLDPEDLTGESSLGQEGELLTENLTESLTPKPRWWKKLLILTAVLFFGATVAQSVQWLIDTWQQQQWIYFVFALVSLFVVILGFSALFREWRRLAILRRHIDLQRQSETLLQKSTVNFEQDLPAQDSESGKQLCLKIAESMNLEPQHPALNQWQKQINESYSAQEVAYLFSQTLLKPIDAKAIKLVTKSAVEAGTIVAISPLALVDMFFIAWRNIRLVNRIARLYGIELGYASRLRLIRLVLLNVAFAGATELAQEIGMDWLSQDIAAKLSARAAQGIGVGLLTARLGIKAMEFCRPLVFSKQEKPKLTAIHRELLSTLKSTVFTSSKIKDKEKM</sequence>
<keyword evidence="10" id="KW-1185">Reference proteome</keyword>
<accession>A0A1G5BZ25</accession>
<comment type="subcellular location">
    <subcellularLocation>
        <location evidence="1">Cell inner membrane</location>
        <topology evidence="1">Multi-pass membrane protein</topology>
    </subcellularLocation>
    <subcellularLocation>
        <location evidence="8">Cell membrane</location>
        <topology evidence="8">Multi-pass membrane protein</topology>
    </subcellularLocation>
</comment>
<evidence type="ECO:0000256" key="2">
    <source>
        <dbReference type="ARBA" id="ARBA00008255"/>
    </source>
</evidence>
<comment type="caution">
    <text evidence="9">The sequence shown here is derived from an EMBL/GenBank/DDBJ whole genome shotgun (WGS) entry which is preliminary data.</text>
</comment>
<dbReference type="Proteomes" id="UP000199588">
    <property type="component" value="Unassembled WGS sequence"/>
</dbReference>
<dbReference type="NCBIfam" id="TIGR01620">
    <property type="entry name" value="hyp_HI0043"/>
    <property type="match status" value="1"/>
</dbReference>
<evidence type="ECO:0000256" key="4">
    <source>
        <dbReference type="ARBA" id="ARBA00022519"/>
    </source>
</evidence>
<feature type="transmembrane region" description="Helical" evidence="8">
    <location>
        <begin position="103"/>
        <end position="124"/>
    </location>
</feature>
<feature type="transmembrane region" description="Helical" evidence="8">
    <location>
        <begin position="74"/>
        <end position="91"/>
    </location>
</feature>
<dbReference type="HAMAP" id="MF_01085">
    <property type="entry name" value="UPF0283"/>
    <property type="match status" value="1"/>
</dbReference>
<evidence type="ECO:0000313" key="9">
    <source>
        <dbReference type="EMBL" id="SCX95388.1"/>
    </source>
</evidence>
<evidence type="ECO:0000256" key="7">
    <source>
        <dbReference type="ARBA" id="ARBA00023136"/>
    </source>
</evidence>
<evidence type="ECO:0000256" key="3">
    <source>
        <dbReference type="ARBA" id="ARBA00022475"/>
    </source>
</evidence>
<evidence type="ECO:0000313" key="10">
    <source>
        <dbReference type="Proteomes" id="UP000199588"/>
    </source>
</evidence>
<keyword evidence="5 8" id="KW-0812">Transmembrane</keyword>
<keyword evidence="4" id="KW-0997">Cell inner membrane</keyword>